<dbReference type="RefSeq" id="WP_385949227.1">
    <property type="nucleotide sequence ID" value="NZ_JBHSUB010000008.1"/>
</dbReference>
<dbReference type="InterPro" id="IPR003406">
    <property type="entry name" value="Glyco_trans_14"/>
</dbReference>
<keyword evidence="13" id="KW-0325">Glycoprotein</keyword>
<keyword evidence="12" id="KW-1015">Disulfide bond</keyword>
<dbReference type="InterPro" id="IPR043538">
    <property type="entry name" value="XYLT"/>
</dbReference>
<keyword evidence="6" id="KW-0479">Metal-binding</keyword>
<dbReference type="PANTHER" id="PTHR46025">
    <property type="entry name" value="XYLOSYLTRANSFERASE OXT"/>
    <property type="match status" value="1"/>
</dbReference>
<dbReference type="Proteomes" id="UP001596230">
    <property type="component" value="Unassembled WGS sequence"/>
</dbReference>
<evidence type="ECO:0000256" key="7">
    <source>
        <dbReference type="ARBA" id="ARBA00022824"/>
    </source>
</evidence>
<evidence type="ECO:0000256" key="13">
    <source>
        <dbReference type="ARBA" id="ARBA00023180"/>
    </source>
</evidence>
<keyword evidence="8" id="KW-0735">Signal-anchor</keyword>
<dbReference type="EMBL" id="JBHSUB010000008">
    <property type="protein sequence ID" value="MFC6378024.1"/>
    <property type="molecule type" value="Genomic_DNA"/>
</dbReference>
<proteinExistence type="predicted"/>
<keyword evidence="7" id="KW-0256">Endoplasmic reticulum</keyword>
<evidence type="ECO:0000256" key="3">
    <source>
        <dbReference type="ARBA" id="ARBA00022676"/>
    </source>
</evidence>
<organism evidence="15 16">
    <name type="scientific">Tatumella terrea</name>
    <dbReference type="NCBI Taxonomy" id="419007"/>
    <lineage>
        <taxon>Bacteria</taxon>
        <taxon>Pseudomonadati</taxon>
        <taxon>Pseudomonadota</taxon>
        <taxon>Gammaproteobacteria</taxon>
        <taxon>Enterobacterales</taxon>
        <taxon>Erwiniaceae</taxon>
        <taxon>Tatumella</taxon>
    </lineage>
</organism>
<evidence type="ECO:0000256" key="4">
    <source>
        <dbReference type="ARBA" id="ARBA00022679"/>
    </source>
</evidence>
<reference evidence="16" key="1">
    <citation type="journal article" date="2019" name="Int. J. Syst. Evol. Microbiol.">
        <title>The Global Catalogue of Microorganisms (GCM) 10K type strain sequencing project: providing services to taxonomists for standard genome sequencing and annotation.</title>
        <authorList>
            <consortium name="The Broad Institute Genomics Platform"/>
            <consortium name="The Broad Institute Genome Sequencing Center for Infectious Disease"/>
            <person name="Wu L."/>
            <person name="Ma J."/>
        </authorList>
    </citation>
    <scope>NUCLEOTIDE SEQUENCE [LARGE SCALE GENOMIC DNA]</scope>
    <source>
        <strain evidence="16">CGMCC 1.18518</strain>
    </source>
</reference>
<name>A0ABW1VYV4_9GAMM</name>
<protein>
    <recommendedName>
        <fullName evidence="14">Peptide O-xylosyltransferase</fullName>
    </recommendedName>
</protein>
<evidence type="ECO:0000256" key="6">
    <source>
        <dbReference type="ARBA" id="ARBA00022723"/>
    </source>
</evidence>
<evidence type="ECO:0000313" key="16">
    <source>
        <dbReference type="Proteomes" id="UP001596230"/>
    </source>
</evidence>
<keyword evidence="11" id="KW-0472">Membrane</keyword>
<comment type="subcellular location">
    <subcellularLocation>
        <location evidence="2">Endoplasmic reticulum membrane</location>
        <topology evidence="2">Single-pass type II membrane protein</topology>
    </subcellularLocation>
    <subcellularLocation>
        <location evidence="1">Golgi apparatus membrane</location>
        <topology evidence="1">Single-pass type II membrane protein</topology>
    </subcellularLocation>
</comment>
<evidence type="ECO:0000256" key="2">
    <source>
        <dbReference type="ARBA" id="ARBA00004648"/>
    </source>
</evidence>
<accession>A0ABW1VYV4</accession>
<evidence type="ECO:0000256" key="5">
    <source>
        <dbReference type="ARBA" id="ARBA00022692"/>
    </source>
</evidence>
<keyword evidence="9" id="KW-1133">Transmembrane helix</keyword>
<keyword evidence="4" id="KW-0808">Transferase</keyword>
<dbReference type="PANTHER" id="PTHR46025:SF3">
    <property type="entry name" value="XYLOSYLTRANSFERASE OXT"/>
    <property type="match status" value="1"/>
</dbReference>
<evidence type="ECO:0000256" key="8">
    <source>
        <dbReference type="ARBA" id="ARBA00022968"/>
    </source>
</evidence>
<evidence type="ECO:0000256" key="12">
    <source>
        <dbReference type="ARBA" id="ARBA00023157"/>
    </source>
</evidence>
<dbReference type="Pfam" id="PF02485">
    <property type="entry name" value="Branch"/>
    <property type="match status" value="1"/>
</dbReference>
<evidence type="ECO:0000313" key="15">
    <source>
        <dbReference type="EMBL" id="MFC6378024.1"/>
    </source>
</evidence>
<evidence type="ECO:0000256" key="10">
    <source>
        <dbReference type="ARBA" id="ARBA00023034"/>
    </source>
</evidence>
<evidence type="ECO:0000256" key="11">
    <source>
        <dbReference type="ARBA" id="ARBA00023136"/>
    </source>
</evidence>
<evidence type="ECO:0000256" key="9">
    <source>
        <dbReference type="ARBA" id="ARBA00022989"/>
    </source>
</evidence>
<gene>
    <name evidence="15" type="ORF">ACFP9W_07970</name>
</gene>
<keyword evidence="5" id="KW-0812">Transmembrane</keyword>
<comment type="caution">
    <text evidence="15">The sequence shown here is derived from an EMBL/GenBank/DDBJ whole genome shotgun (WGS) entry which is preliminary data.</text>
</comment>
<keyword evidence="10" id="KW-0333">Golgi apparatus</keyword>
<evidence type="ECO:0000256" key="14">
    <source>
        <dbReference type="ARBA" id="ARBA00042865"/>
    </source>
</evidence>
<evidence type="ECO:0000256" key="1">
    <source>
        <dbReference type="ARBA" id="ARBA00004323"/>
    </source>
</evidence>
<sequence length="293" mass="34974">MKFFYAIICHEVTQPLIYTVKELSSCKSNFIIIHVDKKSDIEDFIFLQSENVILFKDRVDIVWGTSSQIDVTHKILRYSLDFKFDYFFLLSGNDIPLKTQGEFQDFININSGSEFFEFQGEGDNYVNPSHRVKYIYPSWYFKRNKNLADKLLAKLYKFLRPLFLRNKVYYKHFNEFPELHKGSNWFGMSNRAVKYTIDYIERNPWYYESFIYSYCCDEVFFHSIIKTWPEAVFFESSEIRSNSLRYIDWDTGPEFPRVLTIEDVGKVLDSGCFFARKFPNSISDSDIALYRKN</sequence>
<keyword evidence="16" id="KW-1185">Reference proteome</keyword>
<keyword evidence="3" id="KW-0328">Glycosyltransferase</keyword>